<feature type="domain" description="Bacterial spore germination immunoglobulin-like" evidence="1">
    <location>
        <begin position="56"/>
        <end position="124"/>
    </location>
</feature>
<sequence>MKRLFFFFTLIFLLGIFFAWHSLSTKEFPLDVSEISGEIYYSNTSEDEIILENIHPGEIISSPLLLTGRARGSWFFEASAPVVLTDWDGRIIAEGTIHTTEDWMTTEFVPFEGTLTFETPSYGDIGSLILQNDNPSGLPAYDKAIEIPIRYR</sequence>
<dbReference type="AlphaFoldDB" id="A0A0G1PNC9"/>
<gene>
    <name evidence="2" type="ORF">UX45_C0001G0008</name>
</gene>
<dbReference type="EMBL" id="LCMG01000001">
    <property type="protein sequence ID" value="KKU34299.1"/>
    <property type="molecule type" value="Genomic_DNA"/>
</dbReference>
<dbReference type="InterPro" id="IPR018911">
    <property type="entry name" value="Gmad2_Ig-like_dom"/>
</dbReference>
<dbReference type="Pfam" id="PF10648">
    <property type="entry name" value="Gmad2"/>
    <property type="match status" value="1"/>
</dbReference>
<accession>A0A0G1PNC9</accession>
<evidence type="ECO:0000313" key="2">
    <source>
        <dbReference type="EMBL" id="KKU34299.1"/>
    </source>
</evidence>
<dbReference type="Proteomes" id="UP000034705">
    <property type="component" value="Unassembled WGS sequence"/>
</dbReference>
<organism evidence="2 3">
    <name type="scientific">Candidatus Uhrbacteria bacterium GW2011_GWF2_46_218</name>
    <dbReference type="NCBI Taxonomy" id="1619001"/>
    <lineage>
        <taxon>Bacteria</taxon>
        <taxon>Candidatus Uhriibacteriota</taxon>
    </lineage>
</organism>
<proteinExistence type="predicted"/>
<comment type="caution">
    <text evidence="2">The sequence shown here is derived from an EMBL/GenBank/DDBJ whole genome shotgun (WGS) entry which is preliminary data.</text>
</comment>
<evidence type="ECO:0000313" key="3">
    <source>
        <dbReference type="Proteomes" id="UP000034705"/>
    </source>
</evidence>
<evidence type="ECO:0000259" key="1">
    <source>
        <dbReference type="Pfam" id="PF10648"/>
    </source>
</evidence>
<reference evidence="2 3" key="1">
    <citation type="journal article" date="2015" name="Nature">
        <title>rRNA introns, odd ribosomes, and small enigmatic genomes across a large radiation of phyla.</title>
        <authorList>
            <person name="Brown C.T."/>
            <person name="Hug L.A."/>
            <person name="Thomas B.C."/>
            <person name="Sharon I."/>
            <person name="Castelle C.J."/>
            <person name="Singh A."/>
            <person name="Wilkins M.J."/>
            <person name="Williams K.H."/>
            <person name="Banfield J.F."/>
        </authorList>
    </citation>
    <scope>NUCLEOTIDE SEQUENCE [LARGE SCALE GENOMIC DNA]</scope>
</reference>
<name>A0A0G1PNC9_9BACT</name>
<protein>
    <recommendedName>
        <fullName evidence="1">Bacterial spore germination immunoglobulin-like domain-containing protein</fullName>
    </recommendedName>
</protein>